<evidence type="ECO:0000259" key="1">
    <source>
        <dbReference type="PROSITE" id="PS50994"/>
    </source>
</evidence>
<dbReference type="PANTHER" id="PTHR47331:SF1">
    <property type="entry name" value="GAG-LIKE PROTEIN"/>
    <property type="match status" value="1"/>
</dbReference>
<feature type="non-terminal residue" evidence="2">
    <location>
        <position position="225"/>
    </location>
</feature>
<organism evidence="2 3">
    <name type="scientific">Cirrhinus mrigala</name>
    <name type="common">Mrigala</name>
    <dbReference type="NCBI Taxonomy" id="683832"/>
    <lineage>
        <taxon>Eukaryota</taxon>
        <taxon>Metazoa</taxon>
        <taxon>Chordata</taxon>
        <taxon>Craniata</taxon>
        <taxon>Vertebrata</taxon>
        <taxon>Euteleostomi</taxon>
        <taxon>Actinopterygii</taxon>
        <taxon>Neopterygii</taxon>
        <taxon>Teleostei</taxon>
        <taxon>Ostariophysi</taxon>
        <taxon>Cypriniformes</taxon>
        <taxon>Cyprinidae</taxon>
        <taxon>Labeoninae</taxon>
        <taxon>Labeonini</taxon>
        <taxon>Cirrhinus</taxon>
    </lineage>
</organism>
<reference evidence="2 3" key="1">
    <citation type="submission" date="2024-05" db="EMBL/GenBank/DDBJ databases">
        <title>Genome sequencing and assembly of Indian major carp, Cirrhinus mrigala (Hamilton, 1822).</title>
        <authorList>
            <person name="Mohindra V."/>
            <person name="Chowdhury L.M."/>
            <person name="Lal K."/>
            <person name="Jena J.K."/>
        </authorList>
    </citation>
    <scope>NUCLEOTIDE SEQUENCE [LARGE SCALE GENOMIC DNA]</scope>
    <source>
        <strain evidence="2">CM1030</strain>
        <tissue evidence="2">Blood</tissue>
    </source>
</reference>
<gene>
    <name evidence="2" type="ORF">M9458_053934</name>
</gene>
<dbReference type="InterPro" id="IPR040676">
    <property type="entry name" value="DUF5641"/>
</dbReference>
<name>A0ABD0MPA9_CIRMR</name>
<evidence type="ECO:0000313" key="2">
    <source>
        <dbReference type="EMBL" id="KAL0150776.1"/>
    </source>
</evidence>
<dbReference type="PANTHER" id="PTHR47331">
    <property type="entry name" value="PHD-TYPE DOMAIN-CONTAINING PROTEIN"/>
    <property type="match status" value="1"/>
</dbReference>
<keyword evidence="3" id="KW-1185">Reference proteome</keyword>
<dbReference type="EMBL" id="JAMKFB020000274">
    <property type="protein sequence ID" value="KAL0150776.1"/>
    <property type="molecule type" value="Genomic_DNA"/>
</dbReference>
<sequence length="225" mass="26297">MALRKFICRRGEVQEMISDNGTKYVGAERELQDCLAQLNQSKIRDAMLNEGIKWSFSPPSGTHYGGVWERFIHAIKKILYSVLKEKVLDDEGLQTALCEVEAIVNDHPITTISDDVTDPEPLTPNHLLLLKGKPILPPGLFTKNDLYSRWRWRQVQYICDLFWKRWTREYLPLMKERQKWHKLRKNLKSGDMVLIVDDTSPRNSWPVGRITKTLPDKRGYVHRVL</sequence>
<dbReference type="InterPro" id="IPR036397">
    <property type="entry name" value="RNaseH_sf"/>
</dbReference>
<accession>A0ABD0MPA9</accession>
<evidence type="ECO:0000313" key="3">
    <source>
        <dbReference type="Proteomes" id="UP001529510"/>
    </source>
</evidence>
<dbReference type="AlphaFoldDB" id="A0ABD0MPA9"/>
<dbReference type="Gene3D" id="3.30.420.10">
    <property type="entry name" value="Ribonuclease H-like superfamily/Ribonuclease H"/>
    <property type="match status" value="1"/>
</dbReference>
<dbReference type="Proteomes" id="UP001529510">
    <property type="component" value="Unassembled WGS sequence"/>
</dbReference>
<dbReference type="PROSITE" id="PS50994">
    <property type="entry name" value="INTEGRASE"/>
    <property type="match status" value="1"/>
</dbReference>
<dbReference type="InterPro" id="IPR001584">
    <property type="entry name" value="Integrase_cat-core"/>
</dbReference>
<dbReference type="InterPro" id="IPR012337">
    <property type="entry name" value="RNaseH-like_sf"/>
</dbReference>
<dbReference type="Pfam" id="PF18701">
    <property type="entry name" value="DUF5641"/>
    <property type="match status" value="1"/>
</dbReference>
<feature type="domain" description="Integrase catalytic" evidence="1">
    <location>
        <begin position="1"/>
        <end position="132"/>
    </location>
</feature>
<proteinExistence type="predicted"/>
<comment type="caution">
    <text evidence="2">The sequence shown here is derived from an EMBL/GenBank/DDBJ whole genome shotgun (WGS) entry which is preliminary data.</text>
</comment>
<dbReference type="SUPFAM" id="SSF53098">
    <property type="entry name" value="Ribonuclease H-like"/>
    <property type="match status" value="1"/>
</dbReference>
<protein>
    <recommendedName>
        <fullName evidence="1">Integrase catalytic domain-containing protein</fullName>
    </recommendedName>
</protein>